<name>A0A401ZAS4_9CHLR</name>
<sequence length="64" mass="7417">MNRLSALFQKFAFPWLGVVVPRSVVQIRHTATPSVLADERPQKRGSAYQQGEMHLPYMYARRVE</sequence>
<accession>A0A401ZAS4</accession>
<evidence type="ECO:0000313" key="2">
    <source>
        <dbReference type="Proteomes" id="UP000287224"/>
    </source>
</evidence>
<comment type="caution">
    <text evidence="1">The sequence shown here is derived from an EMBL/GenBank/DDBJ whole genome shotgun (WGS) entry which is preliminary data.</text>
</comment>
<organism evidence="1 2">
    <name type="scientific">Dictyobacter aurantiacus</name>
    <dbReference type="NCBI Taxonomy" id="1936993"/>
    <lineage>
        <taxon>Bacteria</taxon>
        <taxon>Bacillati</taxon>
        <taxon>Chloroflexota</taxon>
        <taxon>Ktedonobacteria</taxon>
        <taxon>Ktedonobacterales</taxon>
        <taxon>Dictyobacteraceae</taxon>
        <taxon>Dictyobacter</taxon>
    </lineage>
</organism>
<protein>
    <submittedName>
        <fullName evidence="1">Uncharacterized protein</fullName>
    </submittedName>
</protein>
<gene>
    <name evidence="1" type="ORF">KDAU_13100</name>
</gene>
<evidence type="ECO:0000313" key="1">
    <source>
        <dbReference type="EMBL" id="GCE03981.1"/>
    </source>
</evidence>
<dbReference type="Proteomes" id="UP000287224">
    <property type="component" value="Unassembled WGS sequence"/>
</dbReference>
<proteinExistence type="predicted"/>
<dbReference type="EMBL" id="BIFQ01000001">
    <property type="protein sequence ID" value="GCE03981.1"/>
    <property type="molecule type" value="Genomic_DNA"/>
</dbReference>
<dbReference type="AlphaFoldDB" id="A0A401ZAS4"/>
<reference evidence="2" key="1">
    <citation type="submission" date="2018-12" db="EMBL/GenBank/DDBJ databases">
        <title>Tengunoibacter tsumagoiensis gen. nov., sp. nov., Dictyobacter kobayashii sp. nov., D. alpinus sp. nov., and D. joshuensis sp. nov. and description of Dictyobacteraceae fam. nov. within the order Ktedonobacterales isolated from Tengu-no-mugimeshi.</title>
        <authorList>
            <person name="Wang C.M."/>
            <person name="Zheng Y."/>
            <person name="Sakai Y."/>
            <person name="Toyoda A."/>
            <person name="Minakuchi Y."/>
            <person name="Abe K."/>
            <person name="Yokota A."/>
            <person name="Yabe S."/>
        </authorList>
    </citation>
    <scope>NUCLEOTIDE SEQUENCE [LARGE SCALE GENOMIC DNA]</scope>
    <source>
        <strain evidence="2">S-27</strain>
    </source>
</reference>
<keyword evidence="2" id="KW-1185">Reference proteome</keyword>